<organism evidence="2 3">
    <name type="scientific">Catenaria anguillulae PL171</name>
    <dbReference type="NCBI Taxonomy" id="765915"/>
    <lineage>
        <taxon>Eukaryota</taxon>
        <taxon>Fungi</taxon>
        <taxon>Fungi incertae sedis</taxon>
        <taxon>Blastocladiomycota</taxon>
        <taxon>Blastocladiomycetes</taxon>
        <taxon>Blastocladiales</taxon>
        <taxon>Catenariaceae</taxon>
        <taxon>Catenaria</taxon>
    </lineage>
</organism>
<reference evidence="2 3" key="1">
    <citation type="submission" date="2016-07" db="EMBL/GenBank/DDBJ databases">
        <title>Pervasive Adenine N6-methylation of Active Genes in Fungi.</title>
        <authorList>
            <consortium name="DOE Joint Genome Institute"/>
            <person name="Mondo S.J."/>
            <person name="Dannebaum R.O."/>
            <person name="Kuo R.C."/>
            <person name="Labutti K."/>
            <person name="Haridas S."/>
            <person name="Kuo A."/>
            <person name="Salamov A."/>
            <person name="Ahrendt S.R."/>
            <person name="Lipzen A."/>
            <person name="Sullivan W."/>
            <person name="Andreopoulos W.B."/>
            <person name="Clum A."/>
            <person name="Lindquist E."/>
            <person name="Daum C."/>
            <person name="Ramamoorthy G.K."/>
            <person name="Gryganskyi A."/>
            <person name="Culley D."/>
            <person name="Magnuson J.K."/>
            <person name="James T.Y."/>
            <person name="O'Malley M.A."/>
            <person name="Stajich J.E."/>
            <person name="Spatafora J.W."/>
            <person name="Visel A."/>
            <person name="Grigoriev I.V."/>
        </authorList>
    </citation>
    <scope>NUCLEOTIDE SEQUENCE [LARGE SCALE GENOMIC DNA]</scope>
    <source>
        <strain evidence="2 3">PL171</strain>
    </source>
</reference>
<dbReference type="EMBL" id="MCFL01000058">
    <property type="protein sequence ID" value="ORZ31559.1"/>
    <property type="molecule type" value="Genomic_DNA"/>
</dbReference>
<dbReference type="AlphaFoldDB" id="A0A1Y2HAG3"/>
<evidence type="ECO:0000313" key="2">
    <source>
        <dbReference type="EMBL" id="ORZ31559.1"/>
    </source>
</evidence>
<feature type="region of interest" description="Disordered" evidence="1">
    <location>
        <begin position="1"/>
        <end position="23"/>
    </location>
</feature>
<name>A0A1Y2HAG3_9FUNG</name>
<accession>A0A1Y2HAG3</accession>
<protein>
    <submittedName>
        <fullName evidence="2">Uncharacterized protein</fullName>
    </submittedName>
</protein>
<keyword evidence="3" id="KW-1185">Reference proteome</keyword>
<evidence type="ECO:0000313" key="3">
    <source>
        <dbReference type="Proteomes" id="UP000193411"/>
    </source>
</evidence>
<proteinExistence type="predicted"/>
<evidence type="ECO:0000256" key="1">
    <source>
        <dbReference type="SAM" id="MobiDB-lite"/>
    </source>
</evidence>
<dbReference type="Proteomes" id="UP000193411">
    <property type="component" value="Unassembled WGS sequence"/>
</dbReference>
<gene>
    <name evidence="2" type="ORF">BCR44DRAFT_1264568</name>
</gene>
<sequence length="191" mass="19900">MTRAKAKGKDGTNGSGGNGNRKVLGVGLSAARRGARKVWSLLKVGNVNGISATRTALVSVRSSVDSQAEVGAKMLHPFSEATRAWSEEGLVTFDSASASKELGPARLDGSNECSSGRVQRMVRLQSSGGMRRLVLRYHSPKVHACALISASAPSTDMDAASITHGATSTIGGRELQSPVLVILLPSVRCLT</sequence>
<comment type="caution">
    <text evidence="2">The sequence shown here is derived from an EMBL/GenBank/DDBJ whole genome shotgun (WGS) entry which is preliminary data.</text>
</comment>